<feature type="domain" description="AAA+ ATPase" evidence="1">
    <location>
        <begin position="22"/>
        <end position="329"/>
    </location>
</feature>
<dbReference type="InterPro" id="IPR027417">
    <property type="entry name" value="P-loop_NTPase"/>
</dbReference>
<dbReference type="Gene3D" id="3.40.50.300">
    <property type="entry name" value="P-loop containing nucleotide triphosphate hydrolases"/>
    <property type="match status" value="2"/>
</dbReference>
<dbReference type="Pfam" id="PF05872">
    <property type="entry name" value="HerA_C"/>
    <property type="match status" value="1"/>
</dbReference>
<dbReference type="Proteomes" id="UP001231736">
    <property type="component" value="Unassembled WGS sequence"/>
</dbReference>
<gene>
    <name evidence="2" type="ORF">QJU93_04990</name>
    <name evidence="3" type="ORF">QJU97_08640</name>
</gene>
<evidence type="ECO:0000313" key="4">
    <source>
        <dbReference type="Proteomes" id="UP001236239"/>
    </source>
</evidence>
<protein>
    <submittedName>
        <fullName evidence="2">DUF853 domain-containing protein</fullName>
    </submittedName>
</protein>
<dbReference type="PANTHER" id="PTHR30121">
    <property type="entry name" value="UNCHARACTERIZED PROTEIN YJGR-RELATED"/>
    <property type="match status" value="1"/>
</dbReference>
<evidence type="ECO:0000259" key="1">
    <source>
        <dbReference type="SMART" id="SM00382"/>
    </source>
</evidence>
<dbReference type="InterPro" id="IPR003593">
    <property type="entry name" value="AAA+_ATPase"/>
</dbReference>
<sequence length="495" mass="54905">MTNYTIAQTKSGNSISLTSKMANRHGLIAGATGTGKTVTLRKLAESFSDDGIPVFLVDVKGDISGLTQKGELSGKVAERIENFNLGGEDYLSAFPVSFWDVFGKTGIPLRTTISEMGPILLSRLLNLNDTQEGLLNLVFRVADDQGLLLIDLKDLRAMLQYVGENAKKFRMEYGNVSAASIGAIQRSLLSLENEGATQLFGEPSLNLDDWLQTRDGRGVINILNSEQLINSPKLYSAFLLWLMSELFENLPEIGDPEKPKFVMFFDEAHLIFDDAPKALVDKVEQVVRLIRSKGVGVYFVTQNPLDLPDSVLGQLGNRVQHALRAFTPRDQKAVKAAAETFRSNPDVDVVESISQLGIGEALVSVLDEKGMPTPVEIAYIYPPKSQLDPISHSEREQFVQKDDLYSYYSKYIDEQSAYEELHKQIEIEQQQIQQEQEESNSLLGGIIASIFGKKKRREQSATEQMVSGITKAVGRNIRNQIARQIVRGVLGAMKK</sequence>
<dbReference type="PANTHER" id="PTHR30121:SF6">
    <property type="entry name" value="SLR6007 PROTEIN"/>
    <property type="match status" value="1"/>
</dbReference>
<dbReference type="SUPFAM" id="SSF52540">
    <property type="entry name" value="P-loop containing nucleoside triphosphate hydrolases"/>
    <property type="match status" value="1"/>
</dbReference>
<dbReference type="InterPro" id="IPR033186">
    <property type="entry name" value="HerA_C"/>
</dbReference>
<evidence type="ECO:0000313" key="3">
    <source>
        <dbReference type="EMBL" id="MDP8175523.1"/>
    </source>
</evidence>
<evidence type="ECO:0000313" key="2">
    <source>
        <dbReference type="EMBL" id="MDP8172708.1"/>
    </source>
</evidence>
<comment type="caution">
    <text evidence="2">The sequence shown here is derived from an EMBL/GenBank/DDBJ whole genome shotgun (WGS) entry which is preliminary data.</text>
</comment>
<proteinExistence type="predicted"/>
<name>A0AAJ6N9J0_9PAST</name>
<dbReference type="EMBL" id="JASAYT010000029">
    <property type="protein sequence ID" value="MDP8175523.1"/>
    <property type="molecule type" value="Genomic_DNA"/>
</dbReference>
<accession>A0AAJ6N9J0</accession>
<dbReference type="Proteomes" id="UP001236239">
    <property type="component" value="Unassembled WGS sequence"/>
</dbReference>
<dbReference type="AlphaFoldDB" id="A0AAJ6N9J0"/>
<reference evidence="2" key="1">
    <citation type="journal article" date="2023" name="Front. Microbiol.">
        <title>Phylogeography and host specificity of Pasteurellaceae pathogenic to sea-farmed fish in the north-east Atlantic.</title>
        <authorList>
            <person name="Gulla S."/>
            <person name="Colquhoun D.J."/>
            <person name="Olsen A.B."/>
            <person name="Spilsberg B."/>
            <person name="Lagesen K."/>
            <person name="Aakesson C.P."/>
            <person name="Strom S."/>
            <person name="Manji F."/>
            <person name="Birkbeck T.H."/>
            <person name="Nilsen H.K."/>
        </authorList>
    </citation>
    <scope>NUCLEOTIDE SEQUENCE</scope>
    <source>
        <strain evidence="3">98B1</strain>
        <strain evidence="2">TW16_20</strain>
    </source>
</reference>
<dbReference type="EMBL" id="JASAYQ010000006">
    <property type="protein sequence ID" value="MDP8172708.1"/>
    <property type="molecule type" value="Genomic_DNA"/>
</dbReference>
<dbReference type="InterPro" id="IPR051162">
    <property type="entry name" value="T4SS_component"/>
</dbReference>
<dbReference type="SMART" id="SM00382">
    <property type="entry name" value="AAA"/>
    <property type="match status" value="1"/>
</dbReference>
<dbReference type="RefSeq" id="WP_306374170.1">
    <property type="nucleotide sequence ID" value="NZ_JASAYK010000003.1"/>
</dbReference>
<organism evidence="2 4">
    <name type="scientific">Phocoenobacter skyensis</name>
    <dbReference type="NCBI Taxonomy" id="97481"/>
    <lineage>
        <taxon>Bacteria</taxon>
        <taxon>Pseudomonadati</taxon>
        <taxon>Pseudomonadota</taxon>
        <taxon>Gammaproteobacteria</taxon>
        <taxon>Pasteurellales</taxon>
        <taxon>Pasteurellaceae</taxon>
        <taxon>Phocoenobacter</taxon>
    </lineage>
</organism>